<name>A0A366HTL8_9BACT</name>
<dbReference type="AlphaFoldDB" id="A0A366HTL8"/>
<sequence>MLVWKVYDFTVMNFTLGAFAARLILVCVVGLVCQCSSPDVRVPVPSAQPMHFREDQLTARVKKLKRGDSMERCVSLLGEPTKRSRLYPKTSMELLGTNFYYVIRQKGSHLDAGTDRYLAIWFDATGHMARTNWYGQP</sequence>
<evidence type="ECO:0000313" key="3">
    <source>
        <dbReference type="Proteomes" id="UP000253426"/>
    </source>
</evidence>
<evidence type="ECO:0000313" key="2">
    <source>
        <dbReference type="EMBL" id="RBP46589.1"/>
    </source>
</evidence>
<organism evidence="2 3">
    <name type="scientific">Roseimicrobium gellanilyticum</name>
    <dbReference type="NCBI Taxonomy" id="748857"/>
    <lineage>
        <taxon>Bacteria</taxon>
        <taxon>Pseudomonadati</taxon>
        <taxon>Verrucomicrobiota</taxon>
        <taxon>Verrucomicrobiia</taxon>
        <taxon>Verrucomicrobiales</taxon>
        <taxon>Verrucomicrobiaceae</taxon>
        <taxon>Roseimicrobium</taxon>
    </lineage>
</organism>
<dbReference type="Proteomes" id="UP000253426">
    <property type="component" value="Unassembled WGS sequence"/>
</dbReference>
<reference evidence="2 3" key="1">
    <citation type="submission" date="2018-06" db="EMBL/GenBank/DDBJ databases">
        <title>Genomic Encyclopedia of Type Strains, Phase IV (KMG-IV): sequencing the most valuable type-strain genomes for metagenomic binning, comparative biology and taxonomic classification.</title>
        <authorList>
            <person name="Goeker M."/>
        </authorList>
    </citation>
    <scope>NUCLEOTIDE SEQUENCE [LARGE SCALE GENOMIC DNA]</scope>
    <source>
        <strain evidence="2 3">DSM 25532</strain>
    </source>
</reference>
<feature type="transmembrane region" description="Helical" evidence="1">
    <location>
        <begin position="12"/>
        <end position="33"/>
    </location>
</feature>
<accession>A0A366HTL8</accession>
<keyword evidence="1" id="KW-1133">Transmembrane helix</keyword>
<dbReference type="EMBL" id="QNRR01000002">
    <property type="protein sequence ID" value="RBP46589.1"/>
    <property type="molecule type" value="Genomic_DNA"/>
</dbReference>
<keyword evidence="3" id="KW-1185">Reference proteome</keyword>
<comment type="caution">
    <text evidence="2">The sequence shown here is derived from an EMBL/GenBank/DDBJ whole genome shotgun (WGS) entry which is preliminary data.</text>
</comment>
<gene>
    <name evidence="2" type="ORF">DES53_102981</name>
</gene>
<proteinExistence type="predicted"/>
<keyword evidence="1" id="KW-0472">Membrane</keyword>
<keyword evidence="1" id="KW-0812">Transmembrane</keyword>
<evidence type="ECO:0000256" key="1">
    <source>
        <dbReference type="SAM" id="Phobius"/>
    </source>
</evidence>
<protein>
    <submittedName>
        <fullName evidence="2">Uncharacterized protein</fullName>
    </submittedName>
</protein>